<keyword evidence="2" id="KW-1185">Reference proteome</keyword>
<evidence type="ECO:0000313" key="1">
    <source>
        <dbReference type="EMBL" id="KAF6495691.1"/>
    </source>
</evidence>
<dbReference type="Proteomes" id="UP000593571">
    <property type="component" value="Unassembled WGS sequence"/>
</dbReference>
<name>A0A7J8JGN4_ROUAE</name>
<dbReference type="AlphaFoldDB" id="A0A7J8JGN4"/>
<comment type="caution">
    <text evidence="1">The sequence shown here is derived from an EMBL/GenBank/DDBJ whole genome shotgun (WGS) entry which is preliminary data.</text>
</comment>
<evidence type="ECO:0000313" key="2">
    <source>
        <dbReference type="Proteomes" id="UP000593571"/>
    </source>
</evidence>
<protein>
    <submittedName>
        <fullName evidence="1">Uncharacterized protein</fullName>
    </submittedName>
</protein>
<sequence>MSLESLGSPFSKRPLFCLRYPRLHSLTCKQKGLRVGHTTMQRSMSWWEVRAAGAVGREMEPGWTGKGLEGGCQWSRIHRGAQKMSGGSWCEQFVFQTQPGEGPKEAEVRRSLAIHVTPSSNVRPTC</sequence>
<reference evidence="1 2" key="1">
    <citation type="journal article" date="2020" name="Nature">
        <title>Six reference-quality genomes reveal evolution of bat adaptations.</title>
        <authorList>
            <person name="Jebb D."/>
            <person name="Huang Z."/>
            <person name="Pippel M."/>
            <person name="Hughes G.M."/>
            <person name="Lavrichenko K."/>
            <person name="Devanna P."/>
            <person name="Winkler S."/>
            <person name="Jermiin L.S."/>
            <person name="Skirmuntt E.C."/>
            <person name="Katzourakis A."/>
            <person name="Burkitt-Gray L."/>
            <person name="Ray D.A."/>
            <person name="Sullivan K.A.M."/>
            <person name="Roscito J.G."/>
            <person name="Kirilenko B.M."/>
            <person name="Davalos L.M."/>
            <person name="Corthals A.P."/>
            <person name="Power M.L."/>
            <person name="Jones G."/>
            <person name="Ransome R.D."/>
            <person name="Dechmann D.K.N."/>
            <person name="Locatelli A.G."/>
            <person name="Puechmaille S.J."/>
            <person name="Fedrigo O."/>
            <person name="Jarvis E.D."/>
            <person name="Hiller M."/>
            <person name="Vernes S.C."/>
            <person name="Myers E.W."/>
            <person name="Teeling E.C."/>
        </authorList>
    </citation>
    <scope>NUCLEOTIDE SEQUENCE [LARGE SCALE GENOMIC DNA]</scope>
    <source>
        <strain evidence="1">MRouAeg1</strain>
        <tissue evidence="1">Muscle</tissue>
    </source>
</reference>
<organism evidence="1 2">
    <name type="scientific">Rousettus aegyptiacus</name>
    <name type="common">Egyptian fruit bat</name>
    <name type="synonym">Pteropus aegyptiacus</name>
    <dbReference type="NCBI Taxonomy" id="9407"/>
    <lineage>
        <taxon>Eukaryota</taxon>
        <taxon>Metazoa</taxon>
        <taxon>Chordata</taxon>
        <taxon>Craniata</taxon>
        <taxon>Vertebrata</taxon>
        <taxon>Euteleostomi</taxon>
        <taxon>Mammalia</taxon>
        <taxon>Eutheria</taxon>
        <taxon>Laurasiatheria</taxon>
        <taxon>Chiroptera</taxon>
        <taxon>Yinpterochiroptera</taxon>
        <taxon>Pteropodoidea</taxon>
        <taxon>Pteropodidae</taxon>
        <taxon>Rousettinae</taxon>
        <taxon>Rousettus</taxon>
    </lineage>
</organism>
<proteinExistence type="predicted"/>
<gene>
    <name evidence="1" type="ORF">HJG63_010097</name>
</gene>
<dbReference type="EMBL" id="JACASE010000002">
    <property type="protein sequence ID" value="KAF6495691.1"/>
    <property type="molecule type" value="Genomic_DNA"/>
</dbReference>
<accession>A0A7J8JGN4</accession>